<dbReference type="GO" id="GO:0035438">
    <property type="term" value="F:cyclic-di-GMP binding"/>
    <property type="evidence" value="ECO:0007669"/>
    <property type="project" value="InterPro"/>
</dbReference>
<dbReference type="Gene3D" id="2.40.10.220">
    <property type="entry name" value="predicted glycosyltransferase like domains"/>
    <property type="match status" value="1"/>
</dbReference>
<reference evidence="2 3" key="1">
    <citation type="submission" date="2023-08" db="EMBL/GenBank/DDBJ databases">
        <title>Pleionea litopenaei sp. nov., isolated from stomach of juvenile Litopenaeus vannamei.</title>
        <authorList>
            <person name="Rho A.M."/>
            <person name="Hwang C.Y."/>
        </authorList>
    </citation>
    <scope>NUCLEOTIDE SEQUENCE [LARGE SCALE GENOMIC DNA]</scope>
    <source>
        <strain evidence="2 3">HL-JVS1</strain>
    </source>
</reference>
<evidence type="ECO:0000313" key="3">
    <source>
        <dbReference type="Proteomes" id="UP001239782"/>
    </source>
</evidence>
<dbReference type="KEGG" id="plei:Q9312_05605"/>
<proteinExistence type="predicted"/>
<dbReference type="SUPFAM" id="SSF141371">
    <property type="entry name" value="PilZ domain-like"/>
    <property type="match status" value="1"/>
</dbReference>
<keyword evidence="3" id="KW-1185">Reference proteome</keyword>
<gene>
    <name evidence="2" type="ORF">Q9312_05605</name>
</gene>
<dbReference type="Proteomes" id="UP001239782">
    <property type="component" value="Chromosome"/>
</dbReference>
<dbReference type="EMBL" id="CP133548">
    <property type="protein sequence ID" value="WMS88388.1"/>
    <property type="molecule type" value="Genomic_DNA"/>
</dbReference>
<sequence>MPERRNAIRTPIKTDVEVTSETLGVVKAQTRELSDFGAFVESQKLQSLAPGTVVTIQAVGFPETMPKLQAEVVRITKEGIGLKFLL</sequence>
<dbReference type="InterPro" id="IPR009875">
    <property type="entry name" value="PilZ_domain"/>
</dbReference>
<feature type="domain" description="PilZ" evidence="1">
    <location>
        <begin position="3"/>
        <end position="85"/>
    </location>
</feature>
<organism evidence="2 3">
    <name type="scientific">Pleionea litopenaei</name>
    <dbReference type="NCBI Taxonomy" id="3070815"/>
    <lineage>
        <taxon>Bacteria</taxon>
        <taxon>Pseudomonadati</taxon>
        <taxon>Pseudomonadota</taxon>
        <taxon>Gammaproteobacteria</taxon>
        <taxon>Oceanospirillales</taxon>
        <taxon>Pleioneaceae</taxon>
        <taxon>Pleionea</taxon>
    </lineage>
</organism>
<accession>A0AA51X7N0</accession>
<protein>
    <submittedName>
        <fullName evidence="2">PilZ domain-containing protein</fullName>
    </submittedName>
</protein>
<dbReference type="Pfam" id="PF07238">
    <property type="entry name" value="PilZ"/>
    <property type="match status" value="1"/>
</dbReference>
<evidence type="ECO:0000259" key="1">
    <source>
        <dbReference type="Pfam" id="PF07238"/>
    </source>
</evidence>
<name>A0AA51X7N0_9GAMM</name>
<dbReference type="RefSeq" id="WP_309203602.1">
    <property type="nucleotide sequence ID" value="NZ_CP133548.1"/>
</dbReference>
<evidence type="ECO:0000313" key="2">
    <source>
        <dbReference type="EMBL" id="WMS88388.1"/>
    </source>
</evidence>
<dbReference type="AlphaFoldDB" id="A0AA51X7N0"/>